<gene>
    <name evidence="1" type="ORF">A7U60_g2874</name>
</gene>
<name>A0A9Q5I1J0_SANBA</name>
<evidence type="ECO:0000313" key="2">
    <source>
        <dbReference type="Proteomes" id="UP000757232"/>
    </source>
</evidence>
<accession>A0A9Q5I1J0</accession>
<proteinExistence type="predicted"/>
<organism evidence="1 2">
    <name type="scientific">Sanghuangporus baumii</name>
    <name type="common">Phellinus baumii</name>
    <dbReference type="NCBI Taxonomy" id="108892"/>
    <lineage>
        <taxon>Eukaryota</taxon>
        <taxon>Fungi</taxon>
        <taxon>Dikarya</taxon>
        <taxon>Basidiomycota</taxon>
        <taxon>Agaricomycotina</taxon>
        <taxon>Agaricomycetes</taxon>
        <taxon>Hymenochaetales</taxon>
        <taxon>Hymenochaetaceae</taxon>
        <taxon>Sanghuangporus</taxon>
    </lineage>
</organism>
<sequence>MPVEIFQKVLLMTLPPTFVVSANGRDVPSLDALEEDLCMETFYLPIRVSQDVKNAEVHEAGSNIISDLLKEQRRWMDVRFKWRYLNFPATFPGIYITDTPILTSLYLETILFERHKGPYWANISGISWRTRTVILRGYFAFEVGANQLSRLTSCSFDFHYEHPDSPVARTCLALLKVSPNLRFLVCQSGLDDTFGTTLEEFAREHNGSAVDHDLESLEIIALKNSAAVVERLRLPSLKRLVYEDGVGTAARTIFDLIRRSDLPLTYLQLRSGIVDEVTLVNVLRLLPTLEDLHLSGFTVSAQFLRALDVKNEGSTPPPAPSEDKSLICPHLRSLRLQWLVPQELETCTNALFSLIQSCHVHRSFYNAHLSHTSGVIALPLTDSDHDNLRQELQRRGSVFLRGNDS</sequence>
<dbReference type="EMBL" id="LNZH02000145">
    <property type="protein sequence ID" value="OCB89934.1"/>
    <property type="molecule type" value="Genomic_DNA"/>
</dbReference>
<reference evidence="1" key="1">
    <citation type="submission" date="2016-06" db="EMBL/GenBank/DDBJ databases">
        <title>Draft Genome sequence of the fungus Inonotus baumii.</title>
        <authorList>
            <person name="Zhu H."/>
            <person name="Lin W."/>
        </authorList>
    </citation>
    <scope>NUCLEOTIDE SEQUENCE</scope>
    <source>
        <strain evidence="1">821</strain>
    </source>
</reference>
<dbReference type="Proteomes" id="UP000757232">
    <property type="component" value="Unassembled WGS sequence"/>
</dbReference>
<protein>
    <submittedName>
        <fullName evidence="1">Uncharacterized protein</fullName>
    </submittedName>
</protein>
<dbReference type="AlphaFoldDB" id="A0A9Q5I1J0"/>
<comment type="caution">
    <text evidence="1">The sequence shown here is derived from an EMBL/GenBank/DDBJ whole genome shotgun (WGS) entry which is preliminary data.</text>
</comment>
<keyword evidence="2" id="KW-1185">Reference proteome</keyword>
<evidence type="ECO:0000313" key="1">
    <source>
        <dbReference type="EMBL" id="OCB89934.1"/>
    </source>
</evidence>